<dbReference type="EMBL" id="NMVI01000011">
    <property type="protein sequence ID" value="OYN88829.1"/>
    <property type="molecule type" value="Genomic_DNA"/>
</dbReference>
<dbReference type="InterPro" id="IPR017853">
    <property type="entry name" value="GH"/>
</dbReference>
<reference evidence="5 6" key="1">
    <citation type="submission" date="2017-07" db="EMBL/GenBank/DDBJ databases">
        <title>Draft whole genome sequences of clinical Proprionibacteriaceae strains.</title>
        <authorList>
            <person name="Bernier A.-M."/>
            <person name="Bernard K."/>
            <person name="Domingo M.-C."/>
        </authorList>
    </citation>
    <scope>NUCLEOTIDE SEQUENCE [LARGE SCALE GENOMIC DNA]</scope>
    <source>
        <strain evidence="5 6">NML 160184</strain>
    </source>
</reference>
<sequence length="423" mass="44022">MGPDHGRFDHHRAARGDLLRVGAAQSGLRADGGGGEGMSERAVTEPPVRIQDPDADVLALLLPPLPAGDVDEVIEDALRAGLGGVVYFAHDVPTLARARELSDRVHRANPDAVVAIDEEGGPVTRLFSRFSGLPGQARTEGPLPSAGVFGRVDDPELTREAGVAMGAVLTWCGIDLDFAPVADVNSNPDNPVIGLRAYAADPARVRTQSAAFAAGLHQAGVLSCAKHFPGHGDTATDSHHTLPTVEMPRDRFLAEHLAGFPLAEVDAVMTAHIEVPALGQGPASISRWSAELLAEQGFEGLVVTDALDMAAVSGTVGFPESCVRALEAGADLLCLGTSIRRDAHAMLDQAHGAIAAALASGRLDRSDLQTRAVRVRAARAVRRVAAEVADPTALTDELWRIGNLARVRAGLPALSPEAAAAGS</sequence>
<keyword evidence="3" id="KW-0326">Glycosidase</keyword>
<dbReference type="GO" id="GO:0009254">
    <property type="term" value="P:peptidoglycan turnover"/>
    <property type="evidence" value="ECO:0007669"/>
    <property type="project" value="TreeGrafter"/>
</dbReference>
<evidence type="ECO:0000259" key="4">
    <source>
        <dbReference type="Pfam" id="PF00933"/>
    </source>
</evidence>
<proteinExistence type="inferred from homology"/>
<dbReference type="AlphaFoldDB" id="A0A255EB82"/>
<evidence type="ECO:0000313" key="5">
    <source>
        <dbReference type="EMBL" id="OYN88829.1"/>
    </source>
</evidence>
<name>A0A255EB82_9ACTN</name>
<protein>
    <submittedName>
        <fullName evidence="5">Beta-glucosidase</fullName>
    </submittedName>
</protein>
<feature type="domain" description="Glycoside hydrolase family 3 N-terminal" evidence="4">
    <location>
        <begin position="75"/>
        <end position="376"/>
    </location>
</feature>
<gene>
    <name evidence="5" type="ORF">CGZ92_03750</name>
</gene>
<evidence type="ECO:0000256" key="2">
    <source>
        <dbReference type="ARBA" id="ARBA00022801"/>
    </source>
</evidence>
<dbReference type="GO" id="GO:0004553">
    <property type="term" value="F:hydrolase activity, hydrolyzing O-glycosyl compounds"/>
    <property type="evidence" value="ECO:0007669"/>
    <property type="project" value="InterPro"/>
</dbReference>
<dbReference type="Proteomes" id="UP000216533">
    <property type="component" value="Unassembled WGS sequence"/>
</dbReference>
<dbReference type="Gene3D" id="3.20.20.300">
    <property type="entry name" value="Glycoside hydrolase, family 3, N-terminal domain"/>
    <property type="match status" value="1"/>
</dbReference>
<dbReference type="InterPro" id="IPR050226">
    <property type="entry name" value="NagZ_Beta-hexosaminidase"/>
</dbReference>
<comment type="similarity">
    <text evidence="1">Belongs to the glycosyl hydrolase 3 family.</text>
</comment>
<dbReference type="InterPro" id="IPR001764">
    <property type="entry name" value="Glyco_hydro_3_N"/>
</dbReference>
<evidence type="ECO:0000256" key="1">
    <source>
        <dbReference type="ARBA" id="ARBA00005336"/>
    </source>
</evidence>
<organism evidence="5 6">
    <name type="scientific">Parenemella sanctibonifatiensis</name>
    <dbReference type="NCBI Taxonomy" id="2016505"/>
    <lineage>
        <taxon>Bacteria</taxon>
        <taxon>Bacillati</taxon>
        <taxon>Actinomycetota</taxon>
        <taxon>Actinomycetes</taxon>
        <taxon>Propionibacteriales</taxon>
        <taxon>Propionibacteriaceae</taxon>
        <taxon>Parenemella</taxon>
    </lineage>
</organism>
<dbReference type="PANTHER" id="PTHR30480">
    <property type="entry name" value="BETA-HEXOSAMINIDASE-RELATED"/>
    <property type="match status" value="1"/>
</dbReference>
<dbReference type="PANTHER" id="PTHR30480:SF16">
    <property type="entry name" value="GLYCOSIDE HYDROLASE FAMILY 3 DOMAIN PROTEIN"/>
    <property type="match status" value="1"/>
</dbReference>
<comment type="caution">
    <text evidence="5">The sequence shown here is derived from an EMBL/GenBank/DDBJ whole genome shotgun (WGS) entry which is preliminary data.</text>
</comment>
<accession>A0A255EB82</accession>
<evidence type="ECO:0000256" key="3">
    <source>
        <dbReference type="ARBA" id="ARBA00023295"/>
    </source>
</evidence>
<dbReference type="SUPFAM" id="SSF51445">
    <property type="entry name" value="(Trans)glycosidases"/>
    <property type="match status" value="1"/>
</dbReference>
<evidence type="ECO:0000313" key="6">
    <source>
        <dbReference type="Proteomes" id="UP000216533"/>
    </source>
</evidence>
<dbReference type="InterPro" id="IPR036962">
    <property type="entry name" value="Glyco_hydro_3_N_sf"/>
</dbReference>
<dbReference type="GO" id="GO:0005975">
    <property type="term" value="P:carbohydrate metabolic process"/>
    <property type="evidence" value="ECO:0007669"/>
    <property type="project" value="InterPro"/>
</dbReference>
<dbReference type="Pfam" id="PF00933">
    <property type="entry name" value="Glyco_hydro_3"/>
    <property type="match status" value="1"/>
</dbReference>
<keyword evidence="2" id="KW-0378">Hydrolase</keyword>